<evidence type="ECO:0000256" key="2">
    <source>
        <dbReference type="ARBA" id="ARBA00023136"/>
    </source>
</evidence>
<feature type="transmembrane region" description="Helical" evidence="3">
    <location>
        <begin position="82"/>
        <end position="98"/>
    </location>
</feature>
<reference evidence="4 5" key="1">
    <citation type="submission" date="2024-05" db="EMBL/GenBank/DDBJ databases">
        <authorList>
            <person name="Wallberg A."/>
        </authorList>
    </citation>
    <scope>NUCLEOTIDE SEQUENCE [LARGE SCALE GENOMIC DNA]</scope>
</reference>
<organism evidence="4 5">
    <name type="scientific">Meganyctiphanes norvegica</name>
    <name type="common">Northern krill</name>
    <name type="synonym">Thysanopoda norvegica</name>
    <dbReference type="NCBI Taxonomy" id="48144"/>
    <lineage>
        <taxon>Eukaryota</taxon>
        <taxon>Metazoa</taxon>
        <taxon>Ecdysozoa</taxon>
        <taxon>Arthropoda</taxon>
        <taxon>Crustacea</taxon>
        <taxon>Multicrustacea</taxon>
        <taxon>Malacostraca</taxon>
        <taxon>Eumalacostraca</taxon>
        <taxon>Eucarida</taxon>
        <taxon>Euphausiacea</taxon>
        <taxon>Euphausiidae</taxon>
        <taxon>Meganyctiphanes</taxon>
    </lineage>
</organism>
<accession>A0AAV2PLB3</accession>
<evidence type="ECO:0000313" key="5">
    <source>
        <dbReference type="Proteomes" id="UP001497623"/>
    </source>
</evidence>
<sequence length="99" mass="11638">LYTVTYNCDFDLIMFPFDRQDCLMKFTLVSATSSYMELVEKAARFTGKKDLIEYSIGEVKIELGEEEAFSTVYVTVRFTRRYGFYLLTLYIPTTLIMFN</sequence>
<evidence type="ECO:0000256" key="1">
    <source>
        <dbReference type="ARBA" id="ARBA00004370"/>
    </source>
</evidence>
<keyword evidence="3" id="KW-0812">Transmembrane</keyword>
<evidence type="ECO:0008006" key="6">
    <source>
        <dbReference type="Google" id="ProtNLM"/>
    </source>
</evidence>
<evidence type="ECO:0000256" key="3">
    <source>
        <dbReference type="SAM" id="Phobius"/>
    </source>
</evidence>
<evidence type="ECO:0000313" key="4">
    <source>
        <dbReference type="EMBL" id="CAL4059215.1"/>
    </source>
</evidence>
<comment type="subcellular location">
    <subcellularLocation>
        <location evidence="1">Membrane</location>
    </subcellularLocation>
</comment>
<dbReference type="InterPro" id="IPR018000">
    <property type="entry name" value="Neurotransmitter_ion_chnl_CS"/>
</dbReference>
<dbReference type="PROSITE" id="PS00236">
    <property type="entry name" value="NEUROTR_ION_CHANNEL"/>
    <property type="match status" value="1"/>
</dbReference>
<comment type="caution">
    <text evidence="4">The sequence shown here is derived from an EMBL/GenBank/DDBJ whole genome shotgun (WGS) entry which is preliminary data.</text>
</comment>
<keyword evidence="3" id="KW-1133">Transmembrane helix</keyword>
<dbReference type="PANTHER" id="PTHR18945">
    <property type="entry name" value="NEUROTRANSMITTER GATED ION CHANNEL"/>
    <property type="match status" value="1"/>
</dbReference>
<keyword evidence="5" id="KW-1185">Reference proteome</keyword>
<feature type="non-terminal residue" evidence="4">
    <location>
        <position position="1"/>
    </location>
</feature>
<dbReference type="GO" id="GO:0004888">
    <property type="term" value="F:transmembrane signaling receptor activity"/>
    <property type="evidence" value="ECO:0007669"/>
    <property type="project" value="InterPro"/>
</dbReference>
<dbReference type="InterPro" id="IPR036734">
    <property type="entry name" value="Neur_chan_lig-bd_sf"/>
</dbReference>
<protein>
    <recommendedName>
        <fullName evidence="6">Neurotransmitter-gated ion-channel ligand-binding domain-containing protein</fullName>
    </recommendedName>
</protein>
<proteinExistence type="predicted"/>
<dbReference type="Gene3D" id="2.70.170.10">
    <property type="entry name" value="Neurotransmitter-gated ion-channel ligand-binding domain"/>
    <property type="match status" value="1"/>
</dbReference>
<dbReference type="InterPro" id="IPR006201">
    <property type="entry name" value="Neur_channel"/>
</dbReference>
<dbReference type="GO" id="GO:0005230">
    <property type="term" value="F:extracellular ligand-gated monoatomic ion channel activity"/>
    <property type="evidence" value="ECO:0007669"/>
    <property type="project" value="InterPro"/>
</dbReference>
<keyword evidence="2 3" id="KW-0472">Membrane</keyword>
<feature type="non-terminal residue" evidence="4">
    <location>
        <position position="99"/>
    </location>
</feature>
<dbReference type="GO" id="GO:0016020">
    <property type="term" value="C:membrane"/>
    <property type="evidence" value="ECO:0007669"/>
    <property type="project" value="UniProtKB-SubCell"/>
</dbReference>
<name>A0AAV2PLB3_MEGNR</name>
<dbReference type="EMBL" id="CAXKWB010000091">
    <property type="protein sequence ID" value="CAL4059215.1"/>
    <property type="molecule type" value="Genomic_DNA"/>
</dbReference>
<dbReference type="Proteomes" id="UP001497623">
    <property type="component" value="Unassembled WGS sequence"/>
</dbReference>
<gene>
    <name evidence="4" type="ORF">MNOR_LOCUS420</name>
</gene>
<dbReference type="SUPFAM" id="SSF63712">
    <property type="entry name" value="Nicotinic receptor ligand binding domain-like"/>
    <property type="match status" value="1"/>
</dbReference>
<dbReference type="AlphaFoldDB" id="A0AAV2PLB3"/>